<sequence length="106" mass="11123">MMSKPTWQDLSRTTEMVSDIGTRLRAGAHGLAGSRADALRAREALLDLSAASARLARELDQLAADTARGGIEPADSHVALDQAAAAAEDMGNCTRAAARAIEDEFT</sequence>
<organism evidence="1 2">
    <name type="scientific">Saccharopolyspora griseoalba</name>
    <dbReference type="NCBI Taxonomy" id="1431848"/>
    <lineage>
        <taxon>Bacteria</taxon>
        <taxon>Bacillati</taxon>
        <taxon>Actinomycetota</taxon>
        <taxon>Actinomycetes</taxon>
        <taxon>Pseudonocardiales</taxon>
        <taxon>Pseudonocardiaceae</taxon>
        <taxon>Saccharopolyspora</taxon>
    </lineage>
</organism>
<accession>A0ABW2LCN8</accession>
<dbReference type="Proteomes" id="UP001596504">
    <property type="component" value="Unassembled WGS sequence"/>
</dbReference>
<gene>
    <name evidence="1" type="ORF">ACFQRI_02425</name>
</gene>
<dbReference type="EMBL" id="JBHTCJ010000001">
    <property type="protein sequence ID" value="MFC7340252.1"/>
    <property type="molecule type" value="Genomic_DNA"/>
</dbReference>
<evidence type="ECO:0008006" key="3">
    <source>
        <dbReference type="Google" id="ProtNLM"/>
    </source>
</evidence>
<dbReference type="RefSeq" id="WP_380663838.1">
    <property type="nucleotide sequence ID" value="NZ_JBHTCJ010000001.1"/>
</dbReference>
<keyword evidence="2" id="KW-1185">Reference proteome</keyword>
<evidence type="ECO:0000313" key="1">
    <source>
        <dbReference type="EMBL" id="MFC7340252.1"/>
    </source>
</evidence>
<comment type="caution">
    <text evidence="1">The sequence shown here is derived from an EMBL/GenBank/DDBJ whole genome shotgun (WGS) entry which is preliminary data.</text>
</comment>
<evidence type="ECO:0000313" key="2">
    <source>
        <dbReference type="Proteomes" id="UP001596504"/>
    </source>
</evidence>
<name>A0ABW2LCN8_9PSEU</name>
<proteinExistence type="predicted"/>
<reference evidence="2" key="1">
    <citation type="journal article" date="2019" name="Int. J. Syst. Evol. Microbiol.">
        <title>The Global Catalogue of Microorganisms (GCM) 10K type strain sequencing project: providing services to taxonomists for standard genome sequencing and annotation.</title>
        <authorList>
            <consortium name="The Broad Institute Genomics Platform"/>
            <consortium name="The Broad Institute Genome Sequencing Center for Infectious Disease"/>
            <person name="Wu L."/>
            <person name="Ma J."/>
        </authorList>
    </citation>
    <scope>NUCLEOTIDE SEQUENCE [LARGE SCALE GENOMIC DNA]</scope>
    <source>
        <strain evidence="2">WLHS5</strain>
    </source>
</reference>
<protein>
    <recommendedName>
        <fullName evidence="3">Chemotaxis protein</fullName>
    </recommendedName>
</protein>